<reference evidence="1 2" key="1">
    <citation type="submission" date="2019-07" db="EMBL/GenBank/DDBJ databases">
        <authorList>
            <person name="Brisse S."/>
            <person name="Rodrigues C."/>
            <person name="Thorpe H."/>
        </authorList>
    </citation>
    <scope>NUCLEOTIDE SEQUENCE [LARGE SCALE GENOMIC DNA]</scope>
    <source>
        <strain evidence="1">SB6408</strain>
    </source>
</reference>
<organism evidence="1 2">
    <name type="scientific">Klebsiella spallanzanii</name>
    <dbReference type="NCBI Taxonomy" id="2587528"/>
    <lineage>
        <taxon>Bacteria</taxon>
        <taxon>Pseudomonadati</taxon>
        <taxon>Pseudomonadota</taxon>
        <taxon>Gammaproteobacteria</taxon>
        <taxon>Enterobacterales</taxon>
        <taxon>Enterobacteriaceae</taxon>
        <taxon>Klebsiella/Raoultella group</taxon>
        <taxon>Klebsiella</taxon>
    </lineage>
</organism>
<dbReference type="EMBL" id="CABGHF010000056">
    <property type="protein sequence ID" value="VUT05154.1"/>
    <property type="molecule type" value="Genomic_DNA"/>
</dbReference>
<name>A0A564NFS1_9ENTR</name>
<proteinExistence type="predicted"/>
<sequence>MAKRETIYDNARLHKELNNRSYTSLSSEARKAITDTIQGCKFLGKYKLPEKDVFYLVRECFEISKKLTEHHLNMNRLKNKEKMIHGESSIEKYKRVTTLVAISFEKLLDDGIDLCGFAKYRAGKVMTEEQEQHYSQMSDNKLTVQERIAYLRTLLE</sequence>
<evidence type="ECO:0000313" key="1">
    <source>
        <dbReference type="EMBL" id="VUT05154.1"/>
    </source>
</evidence>
<accession>A0A564NFS1</accession>
<evidence type="ECO:0000313" key="2">
    <source>
        <dbReference type="Proteomes" id="UP000318370"/>
    </source>
</evidence>
<protein>
    <submittedName>
        <fullName evidence="1">Uncharacterized protein</fullName>
    </submittedName>
</protein>
<gene>
    <name evidence="1" type="ORF">SB6408_02234</name>
</gene>
<dbReference type="RefSeq" id="WP_139100876.1">
    <property type="nucleotide sequence ID" value="NZ_CABGHF010000056.1"/>
</dbReference>
<dbReference type="Proteomes" id="UP000318370">
    <property type="component" value="Unassembled WGS sequence"/>
</dbReference>
<dbReference type="AlphaFoldDB" id="A0A564NFS1"/>